<dbReference type="PANTHER" id="PTHR38459">
    <property type="entry name" value="PROPHAGE BACTOPRENOL-LINKED GLUCOSE TRANSLOCASE HOMOLOG"/>
    <property type="match status" value="1"/>
</dbReference>
<evidence type="ECO:0000256" key="4">
    <source>
        <dbReference type="ARBA" id="ARBA00022989"/>
    </source>
</evidence>
<evidence type="ECO:0000256" key="6">
    <source>
        <dbReference type="SAM" id="Phobius"/>
    </source>
</evidence>
<organism evidence="8 9">
    <name type="scientific">Ferirhizobium litorale</name>
    <dbReference type="NCBI Taxonomy" id="2927786"/>
    <lineage>
        <taxon>Bacteria</taxon>
        <taxon>Pseudomonadati</taxon>
        <taxon>Pseudomonadota</taxon>
        <taxon>Alphaproteobacteria</taxon>
        <taxon>Hyphomicrobiales</taxon>
        <taxon>Rhizobiaceae</taxon>
        <taxon>Ferirhizobium</taxon>
    </lineage>
</organism>
<evidence type="ECO:0000256" key="1">
    <source>
        <dbReference type="ARBA" id="ARBA00004141"/>
    </source>
</evidence>
<dbReference type="Proteomes" id="UP001161580">
    <property type="component" value="Unassembled WGS sequence"/>
</dbReference>
<evidence type="ECO:0000256" key="3">
    <source>
        <dbReference type="ARBA" id="ARBA00022692"/>
    </source>
</evidence>
<protein>
    <submittedName>
        <fullName evidence="8">GtrA family protein</fullName>
    </submittedName>
</protein>
<dbReference type="EMBL" id="JALDYZ010000020">
    <property type="protein sequence ID" value="MDI7924912.1"/>
    <property type="molecule type" value="Genomic_DNA"/>
</dbReference>
<feature type="transmembrane region" description="Helical" evidence="6">
    <location>
        <begin position="34"/>
        <end position="51"/>
    </location>
</feature>
<dbReference type="Pfam" id="PF04138">
    <property type="entry name" value="GtrA_DPMS_TM"/>
    <property type="match status" value="2"/>
</dbReference>
<accession>A0AAE3U4I0</accession>
<feature type="domain" description="GtrA/DPMS transmembrane" evidence="7">
    <location>
        <begin position="70"/>
        <end position="124"/>
    </location>
</feature>
<proteinExistence type="inferred from homology"/>
<dbReference type="InterPro" id="IPR007267">
    <property type="entry name" value="GtrA_DPMS_TM"/>
</dbReference>
<gene>
    <name evidence="8" type="ORF">MRS75_22915</name>
</gene>
<dbReference type="InterPro" id="IPR051401">
    <property type="entry name" value="GtrA_CellWall_Glycosyl"/>
</dbReference>
<dbReference type="RefSeq" id="WP_311788876.1">
    <property type="nucleotide sequence ID" value="NZ_JALDYY010000020.1"/>
</dbReference>
<keyword evidence="5 6" id="KW-0472">Membrane</keyword>
<feature type="domain" description="GtrA/DPMS transmembrane" evidence="7">
    <location>
        <begin position="7"/>
        <end position="63"/>
    </location>
</feature>
<feature type="transmembrane region" description="Helical" evidence="6">
    <location>
        <begin position="7"/>
        <end position="28"/>
    </location>
</feature>
<comment type="caution">
    <text evidence="8">The sequence shown here is derived from an EMBL/GenBank/DDBJ whole genome shotgun (WGS) entry which is preliminary data.</text>
</comment>
<keyword evidence="9" id="KW-1185">Reference proteome</keyword>
<feature type="transmembrane region" description="Helical" evidence="6">
    <location>
        <begin position="71"/>
        <end position="93"/>
    </location>
</feature>
<keyword evidence="3 6" id="KW-0812">Transmembrane</keyword>
<comment type="subcellular location">
    <subcellularLocation>
        <location evidence="1">Membrane</location>
        <topology evidence="1">Multi-pass membrane protein</topology>
    </subcellularLocation>
</comment>
<evidence type="ECO:0000313" key="8">
    <source>
        <dbReference type="EMBL" id="MDI7924912.1"/>
    </source>
</evidence>
<evidence type="ECO:0000259" key="7">
    <source>
        <dbReference type="Pfam" id="PF04138"/>
    </source>
</evidence>
<reference evidence="8" key="1">
    <citation type="submission" date="2022-03" db="EMBL/GenBank/DDBJ databases">
        <title>Fererhizobium litorale gen. nov., sp. nov., isolated from sandy sediments of the Sea of Japan seashore.</title>
        <authorList>
            <person name="Romanenko L."/>
            <person name="Kurilenko V."/>
            <person name="Otstavnykh N."/>
            <person name="Svetashev V."/>
            <person name="Tekutyeva L."/>
            <person name="Isaeva M."/>
            <person name="Mikhailov V."/>
        </authorList>
    </citation>
    <scope>NUCLEOTIDE SEQUENCE</scope>
    <source>
        <strain evidence="8">KMM 9576</strain>
    </source>
</reference>
<feature type="transmembrane region" description="Helical" evidence="6">
    <location>
        <begin position="99"/>
        <end position="122"/>
    </location>
</feature>
<name>A0AAE3U4I0_9HYPH</name>
<keyword evidence="4 6" id="KW-1133">Transmembrane helix</keyword>
<dbReference type="AlphaFoldDB" id="A0AAE3U4I0"/>
<dbReference type="PANTHER" id="PTHR38459:SF1">
    <property type="entry name" value="PROPHAGE BACTOPRENOL-LINKED GLUCOSE TRANSLOCASE HOMOLOG"/>
    <property type="match status" value="1"/>
</dbReference>
<dbReference type="GO" id="GO:0000271">
    <property type="term" value="P:polysaccharide biosynthetic process"/>
    <property type="evidence" value="ECO:0007669"/>
    <property type="project" value="InterPro"/>
</dbReference>
<sequence length="125" mass="13246">MRRIVSFVLAGGCGFAVDAAVLSLLVAFTPFGPFAARAIAIAVAMAATWGLNRTFTFGRSGRTLADEGVRYGSVGLLSALLNYALYAALLLSIPQLRPLPALAMASLAAMAFSFFGYARFVFRRS</sequence>
<evidence type="ECO:0000256" key="2">
    <source>
        <dbReference type="ARBA" id="ARBA00009399"/>
    </source>
</evidence>
<comment type="similarity">
    <text evidence="2">Belongs to the GtrA family.</text>
</comment>
<evidence type="ECO:0000256" key="5">
    <source>
        <dbReference type="ARBA" id="ARBA00023136"/>
    </source>
</evidence>
<evidence type="ECO:0000313" key="9">
    <source>
        <dbReference type="Proteomes" id="UP001161580"/>
    </source>
</evidence>
<dbReference type="GO" id="GO:0005886">
    <property type="term" value="C:plasma membrane"/>
    <property type="evidence" value="ECO:0007669"/>
    <property type="project" value="TreeGrafter"/>
</dbReference>